<dbReference type="GO" id="GO:0005634">
    <property type="term" value="C:nucleus"/>
    <property type="evidence" value="ECO:0007669"/>
    <property type="project" value="UniProtKB-SubCell"/>
</dbReference>
<evidence type="ECO:0000256" key="8">
    <source>
        <dbReference type="PIRNR" id="PIRNR026991"/>
    </source>
</evidence>
<feature type="domain" description="Mnd1 HTH" evidence="10">
    <location>
        <begin position="16"/>
        <end position="75"/>
    </location>
</feature>
<comment type="caution">
    <text evidence="12">The sequence shown here is derived from an EMBL/GenBank/DDBJ whole genome shotgun (WGS) entry which is preliminary data.</text>
</comment>
<evidence type="ECO:0000313" key="12">
    <source>
        <dbReference type="EMBL" id="KAJ8042641.1"/>
    </source>
</evidence>
<dbReference type="OrthoDB" id="273345at2759"/>
<dbReference type="GO" id="GO:0007131">
    <property type="term" value="P:reciprocal meiotic recombination"/>
    <property type="evidence" value="ECO:0007669"/>
    <property type="project" value="InterPro"/>
</dbReference>
<dbReference type="Proteomes" id="UP001152320">
    <property type="component" value="Chromosome 4"/>
</dbReference>
<dbReference type="Pfam" id="PF18517">
    <property type="entry name" value="LZ3wCH"/>
    <property type="match status" value="1"/>
</dbReference>
<dbReference type="AlphaFoldDB" id="A0A9Q1CC72"/>
<dbReference type="InterPro" id="IPR040453">
    <property type="entry name" value="Mnd1_HTH"/>
</dbReference>
<comment type="function">
    <text evidence="8">Required for proper homologous chromosome pairing and efficient cross-over and intragenic recombination during meiosis.</text>
</comment>
<comment type="subcellular location">
    <subcellularLocation>
        <location evidence="1 8">Nucleus</location>
    </subcellularLocation>
</comment>
<dbReference type="InterPro" id="IPR040661">
    <property type="entry name" value="LZ3wCH"/>
</dbReference>
<keyword evidence="13" id="KW-1185">Reference proteome</keyword>
<evidence type="ECO:0000313" key="13">
    <source>
        <dbReference type="Proteomes" id="UP001152320"/>
    </source>
</evidence>
<evidence type="ECO:0000259" key="10">
    <source>
        <dbReference type="Pfam" id="PF03962"/>
    </source>
</evidence>
<evidence type="ECO:0000256" key="6">
    <source>
        <dbReference type="ARBA" id="ARBA00023242"/>
    </source>
</evidence>
<evidence type="ECO:0000259" key="11">
    <source>
        <dbReference type="Pfam" id="PF18517"/>
    </source>
</evidence>
<feature type="coiled-coil region" evidence="9">
    <location>
        <begin position="86"/>
        <end position="147"/>
    </location>
</feature>
<dbReference type="PIRSF" id="PIRSF026991">
    <property type="entry name" value="Mnd1"/>
    <property type="match status" value="1"/>
</dbReference>
<evidence type="ECO:0000256" key="2">
    <source>
        <dbReference type="ARBA" id="ARBA00005981"/>
    </source>
</evidence>
<feature type="domain" description="Leucine zipper with capping helix" evidence="11">
    <location>
        <begin position="150"/>
        <end position="204"/>
    </location>
</feature>
<protein>
    <recommendedName>
        <fullName evidence="3 8">Meiotic nuclear division protein 1 homolog</fullName>
    </recommendedName>
</protein>
<proteinExistence type="inferred from homology"/>
<dbReference type="GO" id="GO:0003690">
    <property type="term" value="F:double-stranded DNA binding"/>
    <property type="evidence" value="ECO:0007669"/>
    <property type="project" value="InterPro"/>
</dbReference>
<comment type="similarity">
    <text evidence="2 8">Belongs to the MND1 family.</text>
</comment>
<dbReference type="InterPro" id="IPR005647">
    <property type="entry name" value="Mnd1"/>
</dbReference>
<name>A0A9Q1CC72_HOLLE</name>
<keyword evidence="7" id="KW-0469">Meiosis</keyword>
<evidence type="ECO:0000256" key="4">
    <source>
        <dbReference type="ARBA" id="ARBA00023054"/>
    </source>
</evidence>
<dbReference type="PANTHER" id="PTHR31398">
    <property type="entry name" value="MEIOTIC NUCLEAR DIVISION PROTEIN 1 HOMOLOG"/>
    <property type="match status" value="1"/>
</dbReference>
<sequence length="205" mass="23904">MSKRKGLSLEEKRKRMLEMFFEKKEVFQLKEVEKIASKEKGITSMAVKDVLQSLVDDNMVDSDRIGTSNYFWAFPSKASQARKRTLKDITNQLQESEKKRKMMKQAVGKASVGRESTDNREEILMKLSEKEALHSKLQAELEMYKEIDPEVLDQIKQQTVVAQEAANRWTDNVFSIKSWCKKKFGMEEKLLNKQFGISEDFDYVD</sequence>
<keyword evidence="6 8" id="KW-0539">Nucleus</keyword>
<dbReference type="PANTHER" id="PTHR31398:SF0">
    <property type="entry name" value="MEIOTIC NUCLEAR DIVISION PROTEIN 1 HOMOLOG"/>
    <property type="match status" value="1"/>
</dbReference>
<evidence type="ECO:0000256" key="5">
    <source>
        <dbReference type="ARBA" id="ARBA00023172"/>
    </source>
</evidence>
<keyword evidence="4 9" id="KW-0175">Coiled coil</keyword>
<evidence type="ECO:0000256" key="9">
    <source>
        <dbReference type="SAM" id="Coils"/>
    </source>
</evidence>
<organism evidence="12 13">
    <name type="scientific">Holothuria leucospilota</name>
    <name type="common">Black long sea cucumber</name>
    <name type="synonym">Mertensiothuria leucospilota</name>
    <dbReference type="NCBI Taxonomy" id="206669"/>
    <lineage>
        <taxon>Eukaryota</taxon>
        <taxon>Metazoa</taxon>
        <taxon>Echinodermata</taxon>
        <taxon>Eleutherozoa</taxon>
        <taxon>Echinozoa</taxon>
        <taxon>Holothuroidea</taxon>
        <taxon>Aspidochirotacea</taxon>
        <taxon>Aspidochirotida</taxon>
        <taxon>Holothuriidae</taxon>
        <taxon>Holothuria</taxon>
    </lineage>
</organism>
<evidence type="ECO:0000256" key="1">
    <source>
        <dbReference type="ARBA" id="ARBA00004123"/>
    </source>
</evidence>
<accession>A0A9Q1CC72</accession>
<gene>
    <name evidence="12" type="ORF">HOLleu_09448</name>
</gene>
<evidence type="ECO:0000256" key="7">
    <source>
        <dbReference type="ARBA" id="ARBA00023254"/>
    </source>
</evidence>
<reference evidence="12" key="1">
    <citation type="submission" date="2021-10" db="EMBL/GenBank/DDBJ databases">
        <title>Tropical sea cucumber genome reveals ecological adaptation and Cuvierian tubules defense mechanism.</title>
        <authorList>
            <person name="Chen T."/>
        </authorList>
    </citation>
    <scope>NUCLEOTIDE SEQUENCE</scope>
    <source>
        <strain evidence="12">Nanhai2018</strain>
        <tissue evidence="12">Muscle</tissue>
    </source>
</reference>
<dbReference type="Pfam" id="PF03962">
    <property type="entry name" value="Mnd1"/>
    <property type="match status" value="1"/>
</dbReference>
<dbReference type="EMBL" id="JAIZAY010000004">
    <property type="protein sequence ID" value="KAJ8042641.1"/>
    <property type="molecule type" value="Genomic_DNA"/>
</dbReference>
<evidence type="ECO:0000256" key="3">
    <source>
        <dbReference type="ARBA" id="ARBA00013726"/>
    </source>
</evidence>
<keyword evidence="5" id="KW-0233">DNA recombination</keyword>